<feature type="region of interest" description="Disordered" evidence="1">
    <location>
        <begin position="222"/>
        <end position="257"/>
    </location>
</feature>
<feature type="compositionally biased region" description="Basic and acidic residues" evidence="1">
    <location>
        <begin position="51"/>
        <end position="64"/>
    </location>
</feature>
<name>A0AAD7M8H5_MYCRO</name>
<dbReference type="EMBL" id="JARKIE010000008">
    <property type="protein sequence ID" value="KAJ7705615.1"/>
    <property type="molecule type" value="Genomic_DNA"/>
</dbReference>
<feature type="region of interest" description="Disordered" evidence="1">
    <location>
        <begin position="90"/>
        <end position="110"/>
    </location>
</feature>
<feature type="compositionally biased region" description="Low complexity" evidence="1">
    <location>
        <begin position="98"/>
        <end position="110"/>
    </location>
</feature>
<evidence type="ECO:0000313" key="3">
    <source>
        <dbReference type="Proteomes" id="UP001221757"/>
    </source>
</evidence>
<keyword evidence="3" id="KW-1185">Reference proteome</keyword>
<dbReference type="AlphaFoldDB" id="A0AAD7M8H5"/>
<comment type="caution">
    <text evidence="2">The sequence shown here is derived from an EMBL/GenBank/DDBJ whole genome shotgun (WGS) entry which is preliminary data.</text>
</comment>
<evidence type="ECO:0000256" key="1">
    <source>
        <dbReference type="SAM" id="MobiDB-lite"/>
    </source>
</evidence>
<proteinExistence type="predicted"/>
<gene>
    <name evidence="2" type="ORF">B0H17DRAFT_1038486</name>
</gene>
<feature type="compositionally biased region" description="Polar residues" evidence="1">
    <location>
        <begin position="10"/>
        <end position="23"/>
    </location>
</feature>
<feature type="compositionally biased region" description="Low complexity" evidence="1">
    <location>
        <begin position="248"/>
        <end position="257"/>
    </location>
</feature>
<feature type="compositionally biased region" description="Basic and acidic residues" evidence="1">
    <location>
        <begin position="25"/>
        <end position="37"/>
    </location>
</feature>
<reference evidence="2" key="1">
    <citation type="submission" date="2023-03" db="EMBL/GenBank/DDBJ databases">
        <title>Massive genome expansion in bonnet fungi (Mycena s.s.) driven by repeated elements and novel gene families across ecological guilds.</title>
        <authorList>
            <consortium name="Lawrence Berkeley National Laboratory"/>
            <person name="Harder C.B."/>
            <person name="Miyauchi S."/>
            <person name="Viragh M."/>
            <person name="Kuo A."/>
            <person name="Thoen E."/>
            <person name="Andreopoulos B."/>
            <person name="Lu D."/>
            <person name="Skrede I."/>
            <person name="Drula E."/>
            <person name="Henrissat B."/>
            <person name="Morin E."/>
            <person name="Kohler A."/>
            <person name="Barry K."/>
            <person name="LaButti K."/>
            <person name="Morin E."/>
            <person name="Salamov A."/>
            <person name="Lipzen A."/>
            <person name="Mereny Z."/>
            <person name="Hegedus B."/>
            <person name="Baldrian P."/>
            <person name="Stursova M."/>
            <person name="Weitz H."/>
            <person name="Taylor A."/>
            <person name="Grigoriev I.V."/>
            <person name="Nagy L.G."/>
            <person name="Martin F."/>
            <person name="Kauserud H."/>
        </authorList>
    </citation>
    <scope>NUCLEOTIDE SEQUENCE</scope>
    <source>
        <strain evidence="2">CBHHK067</strain>
    </source>
</reference>
<protein>
    <submittedName>
        <fullName evidence="2">Uncharacterized protein</fullName>
    </submittedName>
</protein>
<evidence type="ECO:0000313" key="2">
    <source>
        <dbReference type="EMBL" id="KAJ7705615.1"/>
    </source>
</evidence>
<feature type="region of interest" description="Disordered" evidence="1">
    <location>
        <begin position="1"/>
        <end position="64"/>
    </location>
</feature>
<dbReference type="Proteomes" id="UP001221757">
    <property type="component" value="Unassembled WGS sequence"/>
</dbReference>
<feature type="region of interest" description="Disordered" evidence="1">
    <location>
        <begin position="282"/>
        <end position="326"/>
    </location>
</feature>
<sequence length="326" mass="34734">MERTVGWSRPSASHSKPFIQTRSEGYGKHGRQTEEGKCTSPSSHRATGNRKITEEGNRKKKEITQRDIIPAELGITVRPRRSPSLLCESPLIAPPSPASTRASTAPTATSGVSTIPTIFGGAVKIAARPARPPAGKYPSAPDTDDVGVRVRAPDTGVSVRALGVRLPLPVLLRRSRPSLVLKLSRDAPWARVALSRARDVNVESPVLLVLMRSAAGEATLRCGFPPTRGGRRHRAGGERRGRGRRSGEPVPSARAVVPVPVPAAARAHHARARAQALALARALREERRPARGRRGGATTRTDARPRGEAPGSSPRGGAPTSRAERT</sequence>
<organism evidence="2 3">
    <name type="scientific">Mycena rosella</name>
    <name type="common">Pink bonnet</name>
    <name type="synonym">Agaricus rosellus</name>
    <dbReference type="NCBI Taxonomy" id="1033263"/>
    <lineage>
        <taxon>Eukaryota</taxon>
        <taxon>Fungi</taxon>
        <taxon>Dikarya</taxon>
        <taxon>Basidiomycota</taxon>
        <taxon>Agaricomycotina</taxon>
        <taxon>Agaricomycetes</taxon>
        <taxon>Agaricomycetidae</taxon>
        <taxon>Agaricales</taxon>
        <taxon>Marasmiineae</taxon>
        <taxon>Mycenaceae</taxon>
        <taxon>Mycena</taxon>
    </lineage>
</organism>
<accession>A0AAD7M8H5</accession>